<evidence type="ECO:0000313" key="4">
    <source>
        <dbReference type="Proteomes" id="UP000886520"/>
    </source>
</evidence>
<feature type="region of interest" description="Disordered" evidence="1">
    <location>
        <begin position="54"/>
        <end position="74"/>
    </location>
</feature>
<accession>A0A9D4ZM40</accession>
<feature type="signal peptide" evidence="2">
    <location>
        <begin position="1"/>
        <end position="26"/>
    </location>
</feature>
<gene>
    <name evidence="3" type="ORF">GOP47_0003921</name>
</gene>
<reference evidence="3" key="1">
    <citation type="submission" date="2021-01" db="EMBL/GenBank/DDBJ databases">
        <title>Adiantum capillus-veneris genome.</title>
        <authorList>
            <person name="Fang Y."/>
            <person name="Liao Q."/>
        </authorList>
    </citation>
    <scope>NUCLEOTIDE SEQUENCE</scope>
    <source>
        <strain evidence="3">H3</strain>
        <tissue evidence="3">Leaf</tissue>
    </source>
</reference>
<dbReference type="AlphaFoldDB" id="A0A9D4ZM40"/>
<sequence length="74" mass="8088">MDAASCKRPFLLLLVACLFLFGRVQARSGIERVAQNHLGGGQATMFARFIRDYSAPKANPSKSKTKVPTKPKGH</sequence>
<comment type="caution">
    <text evidence="3">The sequence shown here is derived from an EMBL/GenBank/DDBJ whole genome shotgun (WGS) entry which is preliminary data.</text>
</comment>
<evidence type="ECO:0000256" key="2">
    <source>
        <dbReference type="SAM" id="SignalP"/>
    </source>
</evidence>
<protein>
    <submittedName>
        <fullName evidence="3">Uncharacterized protein</fullName>
    </submittedName>
</protein>
<evidence type="ECO:0000256" key="1">
    <source>
        <dbReference type="SAM" id="MobiDB-lite"/>
    </source>
</evidence>
<dbReference type="EMBL" id="JABFUD020000004">
    <property type="protein sequence ID" value="KAI5080738.1"/>
    <property type="molecule type" value="Genomic_DNA"/>
</dbReference>
<keyword evidence="2" id="KW-0732">Signal</keyword>
<dbReference type="Proteomes" id="UP000886520">
    <property type="component" value="Chromosome 4"/>
</dbReference>
<organism evidence="3 4">
    <name type="scientific">Adiantum capillus-veneris</name>
    <name type="common">Maidenhair fern</name>
    <dbReference type="NCBI Taxonomy" id="13818"/>
    <lineage>
        <taxon>Eukaryota</taxon>
        <taxon>Viridiplantae</taxon>
        <taxon>Streptophyta</taxon>
        <taxon>Embryophyta</taxon>
        <taxon>Tracheophyta</taxon>
        <taxon>Polypodiopsida</taxon>
        <taxon>Polypodiidae</taxon>
        <taxon>Polypodiales</taxon>
        <taxon>Pteridineae</taxon>
        <taxon>Pteridaceae</taxon>
        <taxon>Vittarioideae</taxon>
        <taxon>Adiantum</taxon>
    </lineage>
</organism>
<feature type="compositionally biased region" description="Basic residues" evidence="1">
    <location>
        <begin position="63"/>
        <end position="74"/>
    </location>
</feature>
<proteinExistence type="predicted"/>
<feature type="chain" id="PRO_5039700514" evidence="2">
    <location>
        <begin position="27"/>
        <end position="74"/>
    </location>
</feature>
<keyword evidence="4" id="KW-1185">Reference proteome</keyword>
<name>A0A9D4ZM40_ADICA</name>
<evidence type="ECO:0000313" key="3">
    <source>
        <dbReference type="EMBL" id="KAI5080738.1"/>
    </source>
</evidence>